<dbReference type="CTD" id="20198797"/>
<dbReference type="HOGENOM" id="CLU_359540_0_0_1"/>
<feature type="compositionally biased region" description="Polar residues" evidence="1">
    <location>
        <begin position="375"/>
        <end position="387"/>
    </location>
</feature>
<feature type="compositionally biased region" description="Low complexity" evidence="1">
    <location>
        <begin position="446"/>
        <end position="457"/>
    </location>
</feature>
<feature type="compositionally biased region" description="Polar residues" evidence="1">
    <location>
        <begin position="435"/>
        <end position="444"/>
    </location>
</feature>
<name>T1EQE7_HELRO</name>
<dbReference type="EMBL" id="KB096324">
    <property type="protein sequence ID" value="ESO06384.1"/>
    <property type="molecule type" value="Genomic_DNA"/>
</dbReference>
<sequence length="779" mass="88696">MPLRLQQQPQQQQQQQQTHVHQNRDVPEPQQMYSQHHQPSDHHQFQLPDQDHPLKQNCSPNQHHPRQNHLQQKHYPPSSQHHHHHHKQQPQTPRKNSNQIARTLVKRQKDDDDDRYLAQSYADYTDAFHTQDGDDDDDSYRVERTRKTNNAVDVQACNVSDEQQQHPPDDLLENVSTYMPKKTSSKHLKTQISTSTMMAETNATNTAPNLSSVSPLEINELKSSPTSSGRTLQKNYKNPKFIDLKVIDSSVIHGKNKNINSSFNNSSWNLSDSVSKNSQHVLQKFSRMVRRLSVNREHFDRNDGDEETCCEQQIDRKSSNIHNNAACKKNQRRNEDILLTNNENVTKDKTKTFLNLDFSSLTRTLSNFALSNEHLQPSSQNDLPATVQTQITPPPQQQNHQQHFQQQRRSPPQNQTSPIQLQHRQHAAKNEARSSRSPGSTSGHRTPPTTQVTCSSTTTIHQSNLTTTNNNLNVDASPNNSNILDTLMPRLTTDVSKPLILPQNLVPQSLADHDDENSTVHFSHFSSNVFQCETKKNVYFPMSEFHLNMFRFLDSQLEMKKDDLNKISNCVSSQLQKNENLQLQQPQQQLQHQHANPRIVKQYKMLLNKIKMRNRSLDIDPDTSLTSTVQTLPANVSTKTNVADTTNIAIATSSSNFNKQQNSIQQSFSVASSTLPSNKNYAATLLNSHTTPQAAINRQQLLRQTFPTTTSTSTTTKSAAASTITSTNKLNSYFSFSYPDASLIYNRITGLPNQILNTSWRGMLVPLQTKHCSRMKVTN</sequence>
<evidence type="ECO:0000256" key="1">
    <source>
        <dbReference type="SAM" id="MobiDB-lite"/>
    </source>
</evidence>
<dbReference type="InterPro" id="IPR052828">
    <property type="entry name" value="NELF-A_domain"/>
</dbReference>
<dbReference type="PANTHER" id="PTHR13328">
    <property type="entry name" value="NEGATIVE ELONGATION FACTOR A NELF-A"/>
    <property type="match status" value="1"/>
</dbReference>
<dbReference type="AlphaFoldDB" id="T1EQE7"/>
<evidence type="ECO:0000313" key="4">
    <source>
        <dbReference type="Proteomes" id="UP000015101"/>
    </source>
</evidence>
<dbReference type="GeneID" id="20198797"/>
<feature type="region of interest" description="Disordered" evidence="1">
    <location>
        <begin position="375"/>
        <end position="457"/>
    </location>
</feature>
<feature type="compositionally biased region" description="Low complexity" evidence="1">
    <location>
        <begin position="1"/>
        <end position="17"/>
    </location>
</feature>
<dbReference type="EnsemblMetazoa" id="HelroT160552">
    <property type="protein sequence ID" value="HelroP160552"/>
    <property type="gene ID" value="HelroG160552"/>
</dbReference>
<reference evidence="3" key="3">
    <citation type="submission" date="2015-06" db="UniProtKB">
        <authorList>
            <consortium name="EnsemblMetazoa"/>
        </authorList>
    </citation>
    <scope>IDENTIFICATION</scope>
</reference>
<evidence type="ECO:0000313" key="3">
    <source>
        <dbReference type="EnsemblMetazoa" id="HelroP160552"/>
    </source>
</evidence>
<proteinExistence type="predicted"/>
<dbReference type="PANTHER" id="PTHR13328:SF4">
    <property type="entry name" value="NEGATIVE ELONGATION FACTOR A"/>
    <property type="match status" value="1"/>
</dbReference>
<feature type="compositionally biased region" description="Basic and acidic residues" evidence="1">
    <location>
        <begin position="38"/>
        <end position="54"/>
    </location>
</feature>
<dbReference type="InParanoid" id="T1EQE7"/>
<organism evidence="3 4">
    <name type="scientific">Helobdella robusta</name>
    <name type="common">Californian leech</name>
    <dbReference type="NCBI Taxonomy" id="6412"/>
    <lineage>
        <taxon>Eukaryota</taxon>
        <taxon>Metazoa</taxon>
        <taxon>Spiralia</taxon>
        <taxon>Lophotrochozoa</taxon>
        <taxon>Annelida</taxon>
        <taxon>Clitellata</taxon>
        <taxon>Hirudinea</taxon>
        <taxon>Rhynchobdellida</taxon>
        <taxon>Glossiphoniidae</taxon>
        <taxon>Helobdella</taxon>
    </lineage>
</organism>
<evidence type="ECO:0000313" key="2">
    <source>
        <dbReference type="EMBL" id="ESO06384.1"/>
    </source>
</evidence>
<reference evidence="4" key="1">
    <citation type="submission" date="2012-12" db="EMBL/GenBank/DDBJ databases">
        <authorList>
            <person name="Hellsten U."/>
            <person name="Grimwood J."/>
            <person name="Chapman J.A."/>
            <person name="Shapiro H."/>
            <person name="Aerts A."/>
            <person name="Otillar R.P."/>
            <person name="Terry A.Y."/>
            <person name="Boore J.L."/>
            <person name="Simakov O."/>
            <person name="Marletaz F."/>
            <person name="Cho S.-J."/>
            <person name="Edsinger-Gonzales E."/>
            <person name="Havlak P."/>
            <person name="Kuo D.-H."/>
            <person name="Larsson T."/>
            <person name="Lv J."/>
            <person name="Arendt D."/>
            <person name="Savage R."/>
            <person name="Osoegawa K."/>
            <person name="de Jong P."/>
            <person name="Lindberg D.R."/>
            <person name="Seaver E.C."/>
            <person name="Weisblat D.A."/>
            <person name="Putnam N.H."/>
            <person name="Grigoriev I.V."/>
            <person name="Rokhsar D.S."/>
        </authorList>
    </citation>
    <scope>NUCLEOTIDE SEQUENCE</scope>
</reference>
<keyword evidence="4" id="KW-1185">Reference proteome</keyword>
<dbReference type="EMBL" id="AMQM01000619">
    <property type="status" value="NOT_ANNOTATED_CDS"/>
    <property type="molecule type" value="Genomic_DNA"/>
</dbReference>
<feature type="region of interest" description="Disordered" evidence="1">
    <location>
        <begin position="1"/>
        <end position="98"/>
    </location>
</feature>
<dbReference type="Proteomes" id="UP000015101">
    <property type="component" value="Unassembled WGS sequence"/>
</dbReference>
<reference evidence="2 4" key="2">
    <citation type="journal article" date="2013" name="Nature">
        <title>Insights into bilaterian evolution from three spiralian genomes.</title>
        <authorList>
            <person name="Simakov O."/>
            <person name="Marletaz F."/>
            <person name="Cho S.J."/>
            <person name="Edsinger-Gonzales E."/>
            <person name="Havlak P."/>
            <person name="Hellsten U."/>
            <person name="Kuo D.H."/>
            <person name="Larsson T."/>
            <person name="Lv J."/>
            <person name="Arendt D."/>
            <person name="Savage R."/>
            <person name="Osoegawa K."/>
            <person name="de Jong P."/>
            <person name="Grimwood J."/>
            <person name="Chapman J.A."/>
            <person name="Shapiro H."/>
            <person name="Aerts A."/>
            <person name="Otillar R.P."/>
            <person name="Terry A.Y."/>
            <person name="Boore J.L."/>
            <person name="Grigoriev I.V."/>
            <person name="Lindberg D.R."/>
            <person name="Seaver E.C."/>
            <person name="Weisblat D.A."/>
            <person name="Putnam N.H."/>
            <person name="Rokhsar D.S."/>
        </authorList>
    </citation>
    <scope>NUCLEOTIDE SEQUENCE</scope>
</reference>
<dbReference type="RefSeq" id="XP_009015752.1">
    <property type="nucleotide sequence ID" value="XM_009017504.1"/>
</dbReference>
<dbReference type="KEGG" id="hro:HELRODRAFT_160552"/>
<feature type="compositionally biased region" description="Low complexity" evidence="1">
    <location>
        <begin position="397"/>
        <end position="413"/>
    </location>
</feature>
<gene>
    <name evidence="3" type="primary">20198797</name>
    <name evidence="2" type="ORF">HELRODRAFT_160552</name>
</gene>
<accession>T1EQE7</accession>
<protein>
    <submittedName>
        <fullName evidence="2 3">Uncharacterized protein</fullName>
    </submittedName>
</protein>